<evidence type="ECO:0000313" key="2">
    <source>
        <dbReference type="EMBL" id="EOB14071.1"/>
    </source>
</evidence>
<protein>
    <submittedName>
        <fullName evidence="2">Uncharacterized protein</fullName>
    </submittedName>
</protein>
<dbReference type="OrthoDB" id="2192991at2759"/>
<dbReference type="EMBL" id="KB908949">
    <property type="protein sequence ID" value="EOB14071.1"/>
    <property type="molecule type" value="Genomic_DNA"/>
</dbReference>
<evidence type="ECO:0000313" key="3">
    <source>
        <dbReference type="Proteomes" id="UP000016927"/>
    </source>
</evidence>
<feature type="coiled-coil region" evidence="1">
    <location>
        <begin position="23"/>
        <end position="81"/>
    </location>
</feature>
<dbReference type="OMA" id="EYFFKMN"/>
<reference evidence="2 3" key="1">
    <citation type="journal article" date="2013" name="BMC Genomics">
        <title>Comparative genomics of parasitic silkworm microsporidia reveal an association between genome expansion and host adaptation.</title>
        <authorList>
            <person name="Pan G."/>
            <person name="Xu J."/>
            <person name="Li T."/>
            <person name="Xia Q."/>
            <person name="Liu S.L."/>
            <person name="Zhang G."/>
            <person name="Li S."/>
            <person name="Li C."/>
            <person name="Liu H."/>
            <person name="Yang L."/>
            <person name="Liu T."/>
            <person name="Zhang X."/>
            <person name="Wu Z."/>
            <person name="Fan W."/>
            <person name="Dang X."/>
            <person name="Xiang H."/>
            <person name="Tao M."/>
            <person name="Li Y."/>
            <person name="Hu J."/>
            <person name="Li Z."/>
            <person name="Lin L."/>
            <person name="Luo J."/>
            <person name="Geng L."/>
            <person name="Wang L."/>
            <person name="Long M."/>
            <person name="Wan Y."/>
            <person name="He N."/>
            <person name="Zhang Z."/>
            <person name="Lu C."/>
            <person name="Keeling P.J."/>
            <person name="Wang J."/>
            <person name="Xiang Z."/>
            <person name="Zhou Z."/>
        </authorList>
    </citation>
    <scope>NUCLEOTIDE SEQUENCE [LARGE SCALE GENOMIC DNA]</scope>
    <source>
        <strain evidence="3">CQ1 / CVCC 102059</strain>
    </source>
</reference>
<evidence type="ECO:0000256" key="1">
    <source>
        <dbReference type="SAM" id="Coils"/>
    </source>
</evidence>
<dbReference type="Proteomes" id="UP000016927">
    <property type="component" value="Unassembled WGS sequence"/>
</dbReference>
<name>R0KTD3_NOSB1</name>
<keyword evidence="1" id="KW-0175">Coiled coil</keyword>
<gene>
    <name evidence="2" type="ORF">NBO_41g0045</name>
</gene>
<sequence length="145" mass="17596">MSTNAKRTKRFKGESRSQLIERLKNKKKNNLILKKAKEEIQNKTGKEYFFKYNSIKNKEFIKKEKDAREDLEKKRIFVDKEICRVEKKLQKYPRIKTKRKVFDEEGNVKEEEKIGEDNGGEREEYEKYLKELIETKKKIENELET</sequence>
<keyword evidence="3" id="KW-1185">Reference proteome</keyword>
<dbReference type="HOGENOM" id="CLU_1635364_0_0_1"/>
<proteinExistence type="predicted"/>
<dbReference type="VEuPathDB" id="MicrosporidiaDB:NBO_41g0045"/>
<accession>R0KTD3</accession>
<organism evidence="2 3">
    <name type="scientific">Nosema bombycis (strain CQ1 / CVCC 102059)</name>
    <name type="common">Microsporidian parasite</name>
    <name type="synonym">Pebrine of silkworm</name>
    <dbReference type="NCBI Taxonomy" id="578461"/>
    <lineage>
        <taxon>Eukaryota</taxon>
        <taxon>Fungi</taxon>
        <taxon>Fungi incertae sedis</taxon>
        <taxon>Microsporidia</taxon>
        <taxon>Nosematidae</taxon>
        <taxon>Nosema</taxon>
    </lineage>
</organism>
<dbReference type="AlphaFoldDB" id="R0KTD3"/>